<dbReference type="InterPro" id="IPR006935">
    <property type="entry name" value="Helicase/UvrB_N"/>
</dbReference>
<dbReference type="SUPFAM" id="SSF52540">
    <property type="entry name" value="P-loop containing nucleoside triphosphate hydrolases"/>
    <property type="match status" value="1"/>
</dbReference>
<dbReference type="RefSeq" id="WP_004845244.1">
    <property type="nucleotide sequence ID" value="NZ_CATVPX010000034.1"/>
</dbReference>
<evidence type="ECO:0000313" key="1">
    <source>
        <dbReference type="EMBL" id="CUN86974.1"/>
    </source>
</evidence>
<dbReference type="Gene3D" id="3.40.50.300">
    <property type="entry name" value="P-loop containing nucleotide triphosphate hydrolases"/>
    <property type="match status" value="2"/>
</dbReference>
<organism evidence="1 2">
    <name type="scientific">[Ruminococcus] torques</name>
    <dbReference type="NCBI Taxonomy" id="33039"/>
    <lineage>
        <taxon>Bacteria</taxon>
        <taxon>Bacillati</taxon>
        <taxon>Bacillota</taxon>
        <taxon>Clostridia</taxon>
        <taxon>Lachnospirales</taxon>
        <taxon>Lachnospiraceae</taxon>
        <taxon>Mediterraneibacter</taxon>
    </lineage>
</organism>
<dbReference type="GO" id="GO:0015668">
    <property type="term" value="F:type III site-specific deoxyribonuclease activity"/>
    <property type="evidence" value="ECO:0007669"/>
    <property type="project" value="InterPro"/>
</dbReference>
<proteinExistence type="predicted"/>
<dbReference type="GO" id="GO:0005524">
    <property type="term" value="F:ATP binding"/>
    <property type="evidence" value="ECO:0007669"/>
    <property type="project" value="InterPro"/>
</dbReference>
<dbReference type="Proteomes" id="UP000095787">
    <property type="component" value="Unassembled WGS sequence"/>
</dbReference>
<accession>A0A174AF19</accession>
<name>A0A174AF19_9FIRM</name>
<dbReference type="InterPro" id="IPR014001">
    <property type="entry name" value="Helicase_ATP-bd"/>
</dbReference>
<reference evidence="1 2" key="1">
    <citation type="submission" date="2015-09" db="EMBL/GenBank/DDBJ databases">
        <authorList>
            <consortium name="Pathogen Informatics"/>
        </authorList>
    </citation>
    <scope>NUCLEOTIDE SEQUENCE [LARGE SCALE GENOMIC DNA]</scope>
    <source>
        <strain evidence="1 2">2789STDY5834841</strain>
    </source>
</reference>
<dbReference type="Pfam" id="PF04851">
    <property type="entry name" value="ResIII"/>
    <property type="match status" value="1"/>
</dbReference>
<evidence type="ECO:0000313" key="2">
    <source>
        <dbReference type="Proteomes" id="UP000095787"/>
    </source>
</evidence>
<gene>
    <name evidence="1" type="ORF">ERS852456_01027</name>
</gene>
<dbReference type="InterPro" id="IPR027417">
    <property type="entry name" value="P-loop_NTPase"/>
</dbReference>
<dbReference type="Pfam" id="PF19778">
    <property type="entry name" value="RE_endonuc"/>
    <property type="match status" value="1"/>
</dbReference>
<protein>
    <submittedName>
        <fullName evidence="1">Type III restriction-modification system StyLTI enzyme res</fullName>
    </submittedName>
</protein>
<dbReference type="PROSITE" id="PS51192">
    <property type="entry name" value="HELICASE_ATP_BIND_1"/>
    <property type="match status" value="1"/>
</dbReference>
<dbReference type="GO" id="GO:0003677">
    <property type="term" value="F:DNA binding"/>
    <property type="evidence" value="ECO:0007669"/>
    <property type="project" value="InterPro"/>
</dbReference>
<sequence length="930" mass="106957">MKLQFKYQKFQADAAKAVADVFDGQPYLAPSYMTGEISGKNSSSEERKGTFSGWSNQKIVPELSDERILDNLRKIQKANQIPVSSKLEGRENGYHLTVEMETGVGKTYTYIKTIYELNKRYGWSKFLVVVPSIAIREGVYKTFQITREHFAKEYGKKIRFFIYNSERLTEIDRFASDNSVHVMIINSQAFNAKGKDARRIYMNLDEFQGRKPIDLIAGTNPIIIIDEPQSVEGRQTKERMKQFCPLITLRYSATHKADSLYNMVYRLSAADAYRKYLVKKIEVKGIAETKTMASDGYIYVERICCSESDAAAVIQYDFKMGSGIRKQYRKVGIGDDLYEISGGLEEYQGGFEVKQINRQEESVEFVNGMKLYAGDINGKVDEEQIRRIQIRETILSHIDRERRLFGRRIKVLSLFFIDEVARYKKYDETGCPQNGSYADIFEEEYRNIIENMKYGPGDEKYRDYIEMIPVEKTHAGYFSIDRKGHVVDSKGKGKEMMSDDQDAYDLIMKNKELLLECDPKQSPVRFIFSHSALREGWDNPNVFQICTLKNGGSEVRKRQEVGRGLRLCVNGDGQRMDRSFLGQDVHRVNTLTVIASESYESFVKGLQSEIAEDVFGKQSRKADVCRDIEVIIPENARSRRVELKVDQEKLNGEEFSALWSNICLKSTYTVNFDTEKLVEDAVKILNRELHIQDMRFKGKNEAAKSVVKYDLAGKLADMTGLKRKTVIEILSRVESSVFQQFQESPEEFIAQAERLILNVKETAISENIIYHTSDEKYTKDIFTQQTIQGKQGVDAMKVGKHLYDYVKYRSGAEKEFIERLEASKEVAVYVKLPEQFYISTPAGRYMPEWAIALYRETKGKRFFVVGKKAGKDKDSNQSKIAENIKICCASKHLTEISAGKVVFKTTEEYTDFMDLSHFIKNCQYTRNSVK</sequence>
<dbReference type="AlphaFoldDB" id="A0A174AF19"/>
<dbReference type="InterPro" id="IPR045572">
    <property type="entry name" value="RE_endonuc_C"/>
</dbReference>
<dbReference type="EMBL" id="CYZO01000010">
    <property type="protein sequence ID" value="CUN86974.1"/>
    <property type="molecule type" value="Genomic_DNA"/>
</dbReference>